<organism evidence="4 5">
    <name type="scientific">Dispira parvispora</name>
    <dbReference type="NCBI Taxonomy" id="1520584"/>
    <lineage>
        <taxon>Eukaryota</taxon>
        <taxon>Fungi</taxon>
        <taxon>Fungi incertae sedis</taxon>
        <taxon>Zoopagomycota</taxon>
        <taxon>Kickxellomycotina</taxon>
        <taxon>Dimargaritomycetes</taxon>
        <taxon>Dimargaritales</taxon>
        <taxon>Dimargaritaceae</taxon>
        <taxon>Dispira</taxon>
    </lineage>
</organism>
<feature type="compositionally biased region" description="Polar residues" evidence="2">
    <location>
        <begin position="488"/>
        <end position="499"/>
    </location>
</feature>
<dbReference type="SUPFAM" id="SSF74924">
    <property type="entry name" value="Cap-Gly domain"/>
    <property type="match status" value="1"/>
</dbReference>
<evidence type="ECO:0000313" key="5">
    <source>
        <dbReference type="Proteomes" id="UP001150925"/>
    </source>
</evidence>
<feature type="region of interest" description="Disordered" evidence="2">
    <location>
        <begin position="511"/>
        <end position="532"/>
    </location>
</feature>
<keyword evidence="5" id="KW-1185">Reference proteome</keyword>
<name>A0A9W8ARF5_9FUNG</name>
<feature type="non-terminal residue" evidence="4">
    <location>
        <position position="1494"/>
    </location>
</feature>
<dbReference type="OrthoDB" id="2130750at2759"/>
<dbReference type="SMART" id="SM01052">
    <property type="entry name" value="CAP_GLY"/>
    <property type="match status" value="1"/>
</dbReference>
<feature type="compositionally biased region" description="Low complexity" evidence="2">
    <location>
        <begin position="64"/>
        <end position="76"/>
    </location>
</feature>
<dbReference type="Proteomes" id="UP001150925">
    <property type="component" value="Unassembled WGS sequence"/>
</dbReference>
<dbReference type="InterPro" id="IPR036859">
    <property type="entry name" value="CAP-Gly_dom_sf"/>
</dbReference>
<evidence type="ECO:0000313" key="4">
    <source>
        <dbReference type="EMBL" id="KAJ1967311.1"/>
    </source>
</evidence>
<feature type="coiled-coil region" evidence="1">
    <location>
        <begin position="681"/>
        <end position="781"/>
    </location>
</feature>
<reference evidence="4" key="1">
    <citation type="submission" date="2022-07" db="EMBL/GenBank/DDBJ databases">
        <title>Phylogenomic reconstructions and comparative analyses of Kickxellomycotina fungi.</title>
        <authorList>
            <person name="Reynolds N.K."/>
            <person name="Stajich J.E."/>
            <person name="Barry K."/>
            <person name="Grigoriev I.V."/>
            <person name="Crous P."/>
            <person name="Smith M.E."/>
        </authorList>
    </citation>
    <scope>NUCLEOTIDE SEQUENCE</scope>
    <source>
        <strain evidence="4">RSA 1196</strain>
    </source>
</reference>
<comment type="caution">
    <text evidence="4">The sequence shown here is derived from an EMBL/GenBank/DDBJ whole genome shotgun (WGS) entry which is preliminary data.</text>
</comment>
<feature type="compositionally biased region" description="Polar residues" evidence="2">
    <location>
        <begin position="518"/>
        <end position="532"/>
    </location>
</feature>
<evidence type="ECO:0000256" key="2">
    <source>
        <dbReference type="SAM" id="MobiDB-lite"/>
    </source>
</evidence>
<feature type="coiled-coil region" evidence="1">
    <location>
        <begin position="1074"/>
        <end position="1122"/>
    </location>
</feature>
<feature type="coiled-coil region" evidence="1">
    <location>
        <begin position="1153"/>
        <end position="1236"/>
    </location>
</feature>
<proteinExistence type="predicted"/>
<gene>
    <name evidence="4" type="ORF">IWQ62_001944</name>
</gene>
<dbReference type="InterPro" id="IPR000938">
    <property type="entry name" value="CAP-Gly_domain"/>
</dbReference>
<evidence type="ECO:0000259" key="3">
    <source>
        <dbReference type="PROSITE" id="PS50245"/>
    </source>
</evidence>
<dbReference type="Gene3D" id="2.30.30.190">
    <property type="entry name" value="CAP Gly-rich-like domain"/>
    <property type="match status" value="1"/>
</dbReference>
<accession>A0A9W8ARF5</accession>
<feature type="compositionally biased region" description="Polar residues" evidence="2">
    <location>
        <begin position="324"/>
        <end position="346"/>
    </location>
</feature>
<dbReference type="EMBL" id="JANBPY010000359">
    <property type="protein sequence ID" value="KAJ1967311.1"/>
    <property type="molecule type" value="Genomic_DNA"/>
</dbReference>
<feature type="region of interest" description="Disordered" evidence="2">
    <location>
        <begin position="314"/>
        <end position="499"/>
    </location>
</feature>
<feature type="region of interest" description="Disordered" evidence="2">
    <location>
        <begin position="1253"/>
        <end position="1283"/>
    </location>
</feature>
<feature type="domain" description="CAP-Gly" evidence="3">
    <location>
        <begin position="262"/>
        <end position="305"/>
    </location>
</feature>
<feature type="region of interest" description="Disordered" evidence="2">
    <location>
        <begin position="161"/>
        <end position="208"/>
    </location>
</feature>
<feature type="region of interest" description="Disordered" evidence="2">
    <location>
        <begin position="1014"/>
        <end position="1046"/>
    </location>
</feature>
<feature type="compositionally biased region" description="Polar residues" evidence="2">
    <location>
        <begin position="23"/>
        <end position="51"/>
    </location>
</feature>
<dbReference type="Pfam" id="PF01302">
    <property type="entry name" value="CAP_GLY"/>
    <property type="match status" value="1"/>
</dbReference>
<feature type="region of interest" description="Disordered" evidence="2">
    <location>
        <begin position="894"/>
        <end position="938"/>
    </location>
</feature>
<feature type="compositionally biased region" description="Polar residues" evidence="2">
    <location>
        <begin position="107"/>
        <end position="139"/>
    </location>
</feature>
<dbReference type="PROSITE" id="PS50245">
    <property type="entry name" value="CAP_GLY_2"/>
    <property type="match status" value="1"/>
</dbReference>
<feature type="compositionally biased region" description="Polar residues" evidence="2">
    <location>
        <begin position="588"/>
        <end position="607"/>
    </location>
</feature>
<feature type="region of interest" description="Disordered" evidence="2">
    <location>
        <begin position="1"/>
        <end position="148"/>
    </location>
</feature>
<feature type="compositionally biased region" description="Polar residues" evidence="2">
    <location>
        <begin position="395"/>
        <end position="425"/>
    </location>
</feature>
<dbReference type="PANTHER" id="PTHR23159:SF31">
    <property type="entry name" value="CENTROSOME-ASSOCIATED PROTEIN CEP250 ISOFORM X1"/>
    <property type="match status" value="1"/>
</dbReference>
<evidence type="ECO:0000256" key="1">
    <source>
        <dbReference type="SAM" id="Coils"/>
    </source>
</evidence>
<feature type="region of interest" description="Disordered" evidence="2">
    <location>
        <begin position="583"/>
        <end position="607"/>
    </location>
</feature>
<feature type="coiled-coil region" evidence="1">
    <location>
        <begin position="536"/>
        <end position="572"/>
    </location>
</feature>
<protein>
    <recommendedName>
        <fullName evidence="3">CAP-Gly domain-containing protein</fullName>
    </recommendedName>
</protein>
<dbReference type="PANTHER" id="PTHR23159">
    <property type="entry name" value="CENTROSOMAL PROTEIN 2"/>
    <property type="match status" value="1"/>
</dbReference>
<feature type="compositionally biased region" description="Polar residues" evidence="2">
    <location>
        <begin position="1382"/>
        <end position="1401"/>
    </location>
</feature>
<sequence>MTFQGQFQPAPLSIPQREYPPSDTVTLQRHSFTPSEPASADGSSRQSTASLISPLGNMYHRRLSSLASVSSDGGSSQLPTMTSPPPAGSLHGQTGIKTPGHHRASLLSPSPTHMASGLPQLSSVRKSTTFSPAMTQSTPRGALPAFRKMSFGKPPAALADLETRLNGPNGRLGESGVPETPAAQKPPAPPQLGGGNKENSTTTPAKLPATPMANIHARLDRQHPGLPQDRPSSPAVLAQKFNVGERVQVPSMGLAGTLKFLGPVHFKPGVWAGVHLDQDGQGKNDGVVKGTRYFECPPNCGIFVLAQKLEKVGGRTSLPPTPAGTRNQSTTSTPRALATPGTSRLNGNGRPSLGQPTPGRLGARATKYVNMSANLRRMGKSTSGTGGNERKLPSPTVSAATSNRSTPSRRMTINSVANTKNSRTSPGLRHDSKSSTPARARSPSLPSKPSGPERSLRPSSGPGLQGRRTTLGPLPNSRLLRDGKASDKSGSARATTPSFSNKLAGLKALSGASHNKDATSSPSTTEVQNGVSNESYQRVKLKLEMLEAENRVLRLENEQGRAQLEARQLIERDLIRQQLLEEQEAAQTTPTRGPSDKSNAGMLNSSSTSLMANNQEEWEREMHQKDEKIRSMDDHIAQLSEKLALLESPRPKGDKDSALEADPQTWRMSGAFDEDGLHNKLLQLTEAVQTKEQRIKDLEQRLASLTESGDNPGEVERLQVMVAQLEQQRAHLEQDNARVQGQTTEQAENMRQQIDTLQSRLDHEKREAQKSTTVIEELKSALVENERVVIHQKEDINTLISQMDTLVGKALRATQVIRELKLPEGGEEPGLPTPSVTNLEHLEGLPNAHGEDDPLVAHRERAERLTLVLEGTTQAVEYLQKVNHRLSMDMNSLMQEHSTRTPSPSEATAVSVDPHLSAERLPGSTRTSLAEPTKDGTGRNVAEMYNQLLVQHQSLQSDYTNLRSELRQKEDLVAALYRRKLTLSDNGGISPLDGSGQLSTSTSIPNLHQLMEELGMPDSSPIPGERNSLTGEPAVDSPRGASPSMTKSVLNDSLRELHKMVTEVEGESVVDVSTEVLSEEVLRLRERVSELQLELNQAQLDKDDLQQQLNTLEQKLQEATLATPHTTASESNATPGTPVAKLNDEIQGLYKIMTAKDDQIKGLKEAVANLEANNTALEKEREELVAERTRYIEEQELLQDHLNYVEAECNRLIDDIEILNEENARLSEELTTASAKSSLSLDVRALLGASANSLSESATGTGDAPSTPAAGAGDATASDKSEQWQQLVQEKQRQLEKLQQEHRLELRDKEKQLRELERNKNQEIESLNKDLSELETLIESKIFREADLEDRHAEAEKQIKKLQQEIATLQAEGPTGAGDTKLSLTSPTGSRGVSTLSSSEPGTKESPLAGVRLTGDSEDETGSGLICELCDQTGHDLFHCPLFKSTSTAAETTRIAGGDEDDAVLGSAAGDVTMASVFKNEPDYYETSRPFCDN</sequence>
<keyword evidence="1" id="KW-0175">Coiled coil</keyword>
<feature type="region of interest" description="Disordered" evidence="2">
    <location>
        <begin position="1370"/>
        <end position="1417"/>
    </location>
</feature>
<dbReference type="PROSITE" id="PS00845">
    <property type="entry name" value="CAP_GLY_1"/>
    <property type="match status" value="1"/>
</dbReference>
<feature type="compositionally biased region" description="Polar residues" evidence="2">
    <location>
        <begin position="894"/>
        <end position="908"/>
    </location>
</feature>
<feature type="coiled-coil region" evidence="1">
    <location>
        <begin position="945"/>
        <end position="979"/>
    </location>
</feature>